<keyword evidence="1" id="KW-0698">rRNA processing</keyword>
<dbReference type="GO" id="GO:0008270">
    <property type="term" value="F:zinc ion binding"/>
    <property type="evidence" value="ECO:0007669"/>
    <property type="project" value="UniProtKB-KW"/>
</dbReference>
<dbReference type="GO" id="GO:0004534">
    <property type="term" value="F:5'-3' RNA exonuclease activity"/>
    <property type="evidence" value="ECO:0007669"/>
    <property type="project" value="TreeGrafter"/>
</dbReference>
<dbReference type="GO" id="GO:0006364">
    <property type="term" value="P:rRNA processing"/>
    <property type="evidence" value="ECO:0007669"/>
    <property type="project" value="UniProtKB-KW"/>
</dbReference>
<keyword evidence="3" id="KW-0175">Coiled coil</keyword>
<dbReference type="PROSITE" id="PS50158">
    <property type="entry name" value="ZF_CCHC"/>
    <property type="match status" value="1"/>
</dbReference>
<dbReference type="InterPro" id="IPR004859">
    <property type="entry name" value="Xrn1_N"/>
</dbReference>
<keyword evidence="9" id="KW-1185">Reference proteome</keyword>
<protein>
    <submittedName>
        <fullName evidence="8">XRN 5'-3' exonuclease N-terminus-domain-containing protein</fullName>
    </submittedName>
</protein>
<evidence type="ECO:0000256" key="3">
    <source>
        <dbReference type="ARBA" id="ARBA00023054"/>
    </source>
</evidence>
<evidence type="ECO:0000256" key="6">
    <source>
        <dbReference type="PROSITE-ProRule" id="PRU00047"/>
    </source>
</evidence>
<reference evidence="8" key="1">
    <citation type="submission" date="2023-03" db="EMBL/GenBank/DDBJ databases">
        <title>Massive genome expansion in bonnet fungi (Mycena s.s.) driven by repeated elements and novel gene families across ecological guilds.</title>
        <authorList>
            <consortium name="Lawrence Berkeley National Laboratory"/>
            <person name="Harder C.B."/>
            <person name="Miyauchi S."/>
            <person name="Viragh M."/>
            <person name="Kuo A."/>
            <person name="Thoen E."/>
            <person name="Andreopoulos B."/>
            <person name="Lu D."/>
            <person name="Skrede I."/>
            <person name="Drula E."/>
            <person name="Henrissat B."/>
            <person name="Morin E."/>
            <person name="Kohler A."/>
            <person name="Barry K."/>
            <person name="LaButti K."/>
            <person name="Morin E."/>
            <person name="Salamov A."/>
            <person name="Lipzen A."/>
            <person name="Mereny Z."/>
            <person name="Hegedus B."/>
            <person name="Baldrian P."/>
            <person name="Stursova M."/>
            <person name="Weitz H."/>
            <person name="Taylor A."/>
            <person name="Grigoriev I.V."/>
            <person name="Nagy L.G."/>
            <person name="Martin F."/>
            <person name="Kauserud H."/>
        </authorList>
    </citation>
    <scope>NUCLEOTIDE SEQUENCE</scope>
    <source>
        <strain evidence="8">CBHHK182m</strain>
    </source>
</reference>
<dbReference type="GO" id="GO:0006397">
    <property type="term" value="P:mRNA processing"/>
    <property type="evidence" value="ECO:0007669"/>
    <property type="project" value="UniProtKB-KW"/>
</dbReference>
<keyword evidence="2" id="KW-0507">mRNA processing</keyword>
<dbReference type="InterPro" id="IPR036875">
    <property type="entry name" value="Znf_CCHC_sf"/>
</dbReference>
<evidence type="ECO:0000313" key="9">
    <source>
        <dbReference type="Proteomes" id="UP001215598"/>
    </source>
</evidence>
<name>A0AAD7NPS1_9AGAR</name>
<comment type="caution">
    <text evidence="8">The sequence shown here is derived from an EMBL/GenBank/DDBJ whole genome shotgun (WGS) entry which is preliminary data.</text>
</comment>
<evidence type="ECO:0000259" key="7">
    <source>
        <dbReference type="PROSITE" id="PS50158"/>
    </source>
</evidence>
<evidence type="ECO:0000256" key="1">
    <source>
        <dbReference type="ARBA" id="ARBA00022552"/>
    </source>
</evidence>
<dbReference type="Pfam" id="PF00098">
    <property type="entry name" value="zf-CCHC"/>
    <property type="match status" value="1"/>
</dbReference>
<evidence type="ECO:0000313" key="8">
    <source>
        <dbReference type="EMBL" id="KAJ7770411.1"/>
    </source>
</evidence>
<dbReference type="PANTHER" id="PTHR12341:SF41">
    <property type="entry name" value="5'-3' EXORIBONUCLEASE 2"/>
    <property type="match status" value="1"/>
</dbReference>
<keyword evidence="6" id="KW-0863">Zinc-finger</keyword>
<dbReference type="GO" id="GO:0000956">
    <property type="term" value="P:nuclear-transcribed mRNA catabolic process"/>
    <property type="evidence" value="ECO:0007669"/>
    <property type="project" value="TreeGrafter"/>
</dbReference>
<evidence type="ECO:0000256" key="5">
    <source>
        <dbReference type="ARBA" id="ARBA00046943"/>
    </source>
</evidence>
<dbReference type="EMBL" id="JARKIB010000016">
    <property type="protein sequence ID" value="KAJ7770411.1"/>
    <property type="molecule type" value="Genomic_DNA"/>
</dbReference>
<keyword evidence="6" id="KW-0862">Zinc</keyword>
<dbReference type="CDD" id="cd18673">
    <property type="entry name" value="PIN_XRN1-2-like"/>
    <property type="match status" value="1"/>
</dbReference>
<dbReference type="Proteomes" id="UP001215598">
    <property type="component" value="Unassembled WGS sequence"/>
</dbReference>
<evidence type="ECO:0000256" key="4">
    <source>
        <dbReference type="ARBA" id="ARBA00046137"/>
    </source>
</evidence>
<keyword evidence="6" id="KW-0479">Metal-binding</keyword>
<dbReference type="InterPro" id="IPR001878">
    <property type="entry name" value="Znf_CCHC"/>
</dbReference>
<keyword evidence="8" id="KW-0378">Hydrolase</keyword>
<dbReference type="Gene3D" id="3.40.50.12390">
    <property type="match status" value="1"/>
</dbReference>
<organism evidence="8 9">
    <name type="scientific">Mycena metata</name>
    <dbReference type="NCBI Taxonomy" id="1033252"/>
    <lineage>
        <taxon>Eukaryota</taxon>
        <taxon>Fungi</taxon>
        <taxon>Dikarya</taxon>
        <taxon>Basidiomycota</taxon>
        <taxon>Agaricomycotina</taxon>
        <taxon>Agaricomycetes</taxon>
        <taxon>Agaricomycetidae</taxon>
        <taxon>Agaricales</taxon>
        <taxon>Marasmiineae</taxon>
        <taxon>Mycenaceae</taxon>
        <taxon>Mycena</taxon>
    </lineage>
</organism>
<comment type="subunit">
    <text evidence="5">Interacts with RAI1; the interaction is direct, stabilizes RAT1 protein structure and may stimulate its exoribonuclease activity. The interaction also stimulates RAI1 pyrophosphohydrolase activity, probably by recruiting it to mRNA substrates.</text>
</comment>
<accession>A0AAD7NPS1</accession>
<sequence length="374" mass="42392">MELRAEEGTEGDRSILMLGLRRVSEAPYTVTRRRTAGRNCAAVATFAARRFILARIRRADLATDGVAPRAKMNQQCSRHFRSAQEAKDKEAARAESILLWEAMGKEITDLERKEGWDQNAITPGTPFMELLATLLRHSVVQKINTDPGWKNIQVLISDASVPGEGGHKIMDFIRRQRSNTGHDPNKCHDADLIMLGIATHEPQFWVLREDAFADANSTVCRKCRQEGHYAAQCTAMAVDVKTEPDAKKKHSFSSISPSSENISKSSSMYHKIVLERAQIILELAQREDEIFRRRREARRKRPRSEILRAEAWETATAKSGINFCTLSRNLANGGTEFRRIEQGYQTNVTREWLLGFKLFILLFNAMKRGVNGCF</sequence>
<dbReference type="SUPFAM" id="SSF57756">
    <property type="entry name" value="Retrovirus zinc finger-like domains"/>
    <property type="match status" value="1"/>
</dbReference>
<evidence type="ECO:0000256" key="2">
    <source>
        <dbReference type="ARBA" id="ARBA00022664"/>
    </source>
</evidence>
<dbReference type="SMART" id="SM00343">
    <property type="entry name" value="ZnF_C2HC"/>
    <property type="match status" value="1"/>
</dbReference>
<gene>
    <name evidence="8" type="ORF">B0H16DRAFT_1685740</name>
</gene>
<dbReference type="Pfam" id="PF03159">
    <property type="entry name" value="XRN_N"/>
    <property type="match status" value="1"/>
</dbReference>
<dbReference type="GO" id="GO:0003723">
    <property type="term" value="F:RNA binding"/>
    <property type="evidence" value="ECO:0007669"/>
    <property type="project" value="TreeGrafter"/>
</dbReference>
<proteinExistence type="predicted"/>
<dbReference type="PANTHER" id="PTHR12341">
    <property type="entry name" value="5'-&gt;3' EXORIBONUCLEASE"/>
    <property type="match status" value="1"/>
</dbReference>
<feature type="domain" description="CCHC-type" evidence="7">
    <location>
        <begin position="220"/>
        <end position="233"/>
    </location>
</feature>
<keyword evidence="8" id="KW-0269">Exonuclease</keyword>
<comment type="function">
    <text evidence="4">Possesses 5'-&gt;3' exoribonuclease activity. Required for the processing of nuclear mRNA and rRNA precursors. May promote the termination of transcription by RNA polymerase II. Essential for vegetative cell growth and chromosome segregation.</text>
</comment>
<dbReference type="AlphaFoldDB" id="A0AAD7NPS1"/>
<dbReference type="InterPro" id="IPR027073">
    <property type="entry name" value="5_3_exoribonuclease"/>
</dbReference>
<keyword evidence="8" id="KW-0540">Nuclease</keyword>
<dbReference type="GO" id="GO:0005634">
    <property type="term" value="C:nucleus"/>
    <property type="evidence" value="ECO:0007669"/>
    <property type="project" value="TreeGrafter"/>
</dbReference>